<keyword evidence="2" id="KW-1185">Reference proteome</keyword>
<evidence type="ECO:0000313" key="2">
    <source>
        <dbReference type="Proteomes" id="UP000009234"/>
    </source>
</evidence>
<dbReference type="AlphaFoldDB" id="F6DTG6"/>
<organism evidence="1 2">
    <name type="scientific">Desulforamulus ruminis (strain ATCC 23193 / DSM 2154 / NCIMB 8452 / DL)</name>
    <name type="common">Desulfotomaculum ruminis</name>
    <dbReference type="NCBI Taxonomy" id="696281"/>
    <lineage>
        <taxon>Bacteria</taxon>
        <taxon>Bacillati</taxon>
        <taxon>Bacillota</taxon>
        <taxon>Clostridia</taxon>
        <taxon>Eubacteriales</taxon>
        <taxon>Peptococcaceae</taxon>
        <taxon>Desulforamulus</taxon>
    </lineage>
</organism>
<proteinExistence type="predicted"/>
<dbReference type="InterPro" id="IPR021874">
    <property type="entry name" value="Phage_Mu_Gp27"/>
</dbReference>
<dbReference type="eggNOG" id="ENOG502Z8Z1">
    <property type="taxonomic scope" value="Bacteria"/>
</dbReference>
<dbReference type="OrthoDB" id="371328at2"/>
<dbReference type="EMBL" id="CP002780">
    <property type="protein sequence ID" value="AEG60028.1"/>
    <property type="molecule type" value="Genomic_DNA"/>
</dbReference>
<reference evidence="2" key="1">
    <citation type="submission" date="2011-05" db="EMBL/GenBank/DDBJ databases">
        <title>Complete sequence of Desulfotomaculum ruminis DSM 2154.</title>
        <authorList>
            <person name="Lucas S."/>
            <person name="Copeland A."/>
            <person name="Lapidus A."/>
            <person name="Cheng J.-F."/>
            <person name="Goodwin L."/>
            <person name="Pitluck S."/>
            <person name="Lu M."/>
            <person name="Detter J.C."/>
            <person name="Han C."/>
            <person name="Tapia R."/>
            <person name="Land M."/>
            <person name="Hauser L."/>
            <person name="Kyrpides N."/>
            <person name="Ivanova N."/>
            <person name="Mikhailova N."/>
            <person name="Pagani I."/>
            <person name="Stams A.J.M."/>
            <person name="Plugge C.M."/>
            <person name="Muyzer G."/>
            <person name="Kuever J."/>
            <person name="Parshina S.N."/>
            <person name="Ivanova A.E."/>
            <person name="Nazina T.N."/>
            <person name="Brambilla E."/>
            <person name="Spring S."/>
            <person name="Klenk H.-P."/>
            <person name="Woyke T."/>
        </authorList>
    </citation>
    <scope>NUCLEOTIDE SEQUENCE [LARGE SCALE GENOMIC DNA]</scope>
    <source>
        <strain evidence="2">ATCC 23193 / DSM 2154 / NCIB 8452 / DL</strain>
    </source>
</reference>
<dbReference type="Pfam" id="PF11985">
    <property type="entry name" value="Phage_Mu_Gp27"/>
    <property type="match status" value="1"/>
</dbReference>
<evidence type="ECO:0000313" key="1">
    <source>
        <dbReference type="EMBL" id="AEG60028.1"/>
    </source>
</evidence>
<dbReference type="HOGENOM" id="CLU_124861_0_0_9"/>
<reference evidence="1 2" key="2">
    <citation type="journal article" date="2012" name="Stand. Genomic Sci.">
        <title>Complete genome sequence of the sulfate-reducing firmicute Desulfotomaculum ruminis type strain (DL(T)).</title>
        <authorList>
            <person name="Spring S."/>
            <person name="Visser M."/>
            <person name="Lu M."/>
            <person name="Copeland A."/>
            <person name="Lapidus A."/>
            <person name="Lucas S."/>
            <person name="Cheng J.F."/>
            <person name="Han C."/>
            <person name="Tapia R."/>
            <person name="Goodwin L.A."/>
            <person name="Pitluck S."/>
            <person name="Ivanova N."/>
            <person name="Land M."/>
            <person name="Hauser L."/>
            <person name="Larimer F."/>
            <person name="Rohde M."/>
            <person name="Goker M."/>
            <person name="Detter J.C."/>
            <person name="Kyrpides N.C."/>
            <person name="Woyke T."/>
            <person name="Schaap P.J."/>
            <person name="Plugge C.M."/>
            <person name="Muyzer G."/>
            <person name="Kuever J."/>
            <person name="Pereira I.A."/>
            <person name="Parshina S.N."/>
            <person name="Bernier-Latmani R."/>
            <person name="Stams A.J."/>
            <person name="Klenk H.P."/>
        </authorList>
    </citation>
    <scope>NUCLEOTIDE SEQUENCE [LARGE SCALE GENOMIC DNA]</scope>
    <source>
        <strain evidence="2">ATCC 23193 / DSM 2154 / NCIB 8452 / DL</strain>
    </source>
</reference>
<evidence type="ECO:0008006" key="3">
    <source>
        <dbReference type="Google" id="ProtNLM"/>
    </source>
</evidence>
<dbReference type="KEGG" id="dru:Desru_1764"/>
<dbReference type="Proteomes" id="UP000009234">
    <property type="component" value="Chromosome"/>
</dbReference>
<dbReference type="STRING" id="696281.Desru_1764"/>
<dbReference type="RefSeq" id="WP_013841792.1">
    <property type="nucleotide sequence ID" value="NC_015589.1"/>
</dbReference>
<protein>
    <recommendedName>
        <fullName evidence="3">DUF3486 family protein</fullName>
    </recommendedName>
</protein>
<sequence length="178" mass="19756">MGRRKHHKVAALPPEIVEAVNEMLLQGHTYEEIADYLKNMGTPVSKSAVGRYGKDFHAKFERLKQIRDQAKAIIESNDGAPGTQLAEATTELAISMIMETLSELDGLQGEKVTELLKVLPKLADSGTRREALKLQFNKGAEAALARLKEELKAELNSEPDLLQKMYELADRVKEKVAS</sequence>
<accession>F6DTG6</accession>
<name>F6DTG6_DESRL</name>
<gene>
    <name evidence="1" type="ordered locus">Desru_1764</name>
</gene>